<evidence type="ECO:0000256" key="6">
    <source>
        <dbReference type="SAM" id="MobiDB-lite"/>
    </source>
</evidence>
<reference evidence="7" key="1">
    <citation type="submission" date="2025-08" db="UniProtKB">
        <authorList>
            <consortium name="Ensembl"/>
        </authorList>
    </citation>
    <scope>IDENTIFICATION</scope>
</reference>
<dbReference type="RefSeq" id="XP_024145653.1">
    <property type="nucleotide sequence ID" value="XM_024289885.1"/>
</dbReference>
<feature type="compositionally biased region" description="Polar residues" evidence="6">
    <location>
        <begin position="530"/>
        <end position="539"/>
    </location>
</feature>
<feature type="compositionally biased region" description="Low complexity" evidence="6">
    <location>
        <begin position="239"/>
        <end position="250"/>
    </location>
</feature>
<dbReference type="OrthoDB" id="10038993at2759"/>
<evidence type="ECO:0000256" key="1">
    <source>
        <dbReference type="ARBA" id="ARBA00004123"/>
    </source>
</evidence>
<dbReference type="PANTHER" id="PTHR24200:SF7">
    <property type="entry name" value="MICROTUBULE-ASSOCIATED TUMOR SUPPRESSOR 1"/>
    <property type="match status" value="1"/>
</dbReference>
<feature type="compositionally biased region" description="Low complexity" evidence="6">
    <location>
        <begin position="540"/>
        <end position="576"/>
    </location>
</feature>
<evidence type="ECO:0000313" key="8">
    <source>
        <dbReference type="Proteomes" id="UP000261560"/>
    </source>
</evidence>
<evidence type="ECO:0000256" key="3">
    <source>
        <dbReference type="ARBA" id="ARBA00023054"/>
    </source>
</evidence>
<feature type="compositionally biased region" description="Low complexity" evidence="6">
    <location>
        <begin position="646"/>
        <end position="656"/>
    </location>
</feature>
<dbReference type="GeneID" id="112157244"/>
<accession>A0A3B3C0R5</accession>
<keyword evidence="3 5" id="KW-0175">Coiled coil</keyword>
<protein>
    <submittedName>
        <fullName evidence="7">Microtubule-associated tumor suppressor 1 homolog</fullName>
    </submittedName>
</protein>
<evidence type="ECO:0000256" key="5">
    <source>
        <dbReference type="SAM" id="Coils"/>
    </source>
</evidence>
<dbReference type="Proteomes" id="UP000261560">
    <property type="component" value="Unplaced"/>
</dbReference>
<feature type="region of interest" description="Disordered" evidence="6">
    <location>
        <begin position="1053"/>
        <end position="1083"/>
    </location>
</feature>
<dbReference type="GO" id="GO:0008017">
    <property type="term" value="F:microtubule binding"/>
    <property type="evidence" value="ECO:0007669"/>
    <property type="project" value="TreeGrafter"/>
</dbReference>
<name>A0A3B3C0R5_ORYME</name>
<feature type="compositionally biased region" description="Acidic residues" evidence="6">
    <location>
        <begin position="390"/>
        <end position="400"/>
    </location>
</feature>
<keyword evidence="8" id="KW-1185">Reference proteome</keyword>
<evidence type="ECO:0000256" key="4">
    <source>
        <dbReference type="ARBA" id="ARBA00023242"/>
    </source>
</evidence>
<feature type="coiled-coil region" evidence="5">
    <location>
        <begin position="904"/>
        <end position="1011"/>
    </location>
</feature>
<feature type="compositionally biased region" description="Low complexity" evidence="6">
    <location>
        <begin position="38"/>
        <end position="65"/>
    </location>
</feature>
<dbReference type="AlphaFoldDB" id="A0A3B3C0R5"/>
<dbReference type="Ensembl" id="ENSOMET00000017902.1">
    <property type="protein sequence ID" value="ENSOMEP00000010888.1"/>
    <property type="gene ID" value="ENSOMEG00000012166.1"/>
</dbReference>
<feature type="compositionally biased region" description="Gly residues" evidence="6">
    <location>
        <begin position="505"/>
        <end position="516"/>
    </location>
</feature>
<keyword evidence="4" id="KW-0539">Nucleus</keyword>
<proteinExistence type="inferred from homology"/>
<feature type="region of interest" description="Disordered" evidence="6">
    <location>
        <begin position="845"/>
        <end position="878"/>
    </location>
</feature>
<sequence length="1083" mass="116927">MSVQELTDGFSSRGGSSMRLPLHHAVDHHGNAFPISSSSSSCSSSCMGESSPESLRSLSSLSGGRTDSPLDYDVLEVPLTTGTDVVLSKWTPEDERRACDEGEESLGKTGADFSESNSASIYLDATSGEYLRSSWNDLTLSTSSRSHGNCENGRGRSSTASDSDATEIPGDDDDDDDDEEEALFVSVSSDMCVRGDGGTRSHVNTMTELHAEEAAANSESSEAEPKLCCPDPPSEDLSESSSSSPFSFDSAQDVATPSSAPPERSSERSEAAQTGQGNRTGPAGLQTKRAPEVDQRSVKANTGSWSSRSAYQAKPSPVCNKRAPPRKEQCTVGKPVKVAIILRPTRGKSSSKTRLSPAQAVAPTRPGSEVDVQDVPVKPVGTGPRGPGEDPGEAAEGPEDASEKPRSPEQNVPSRPAARQQGERWTGSPPRTGTGPPGPAERGSGSPPREEQSQSQSVSEPCVLADRAPQSPTAASPKPPANQQPACRPAASKLPVKGSNPGPSPVGGGGISGAAGRGSRTQEHPVRRTLSPTSPSSANPPGSTCSSGPPCEAAPGAPQRPASSRSRQVSVQTRTSAGLKPPKASSSSQTAARAPPAGSQTKLSASFQRSGSARFCRPGGAVDRNQREGPRPPSSSSQICSPAAGNQQNQQNHQNQPPELVSDVTNANSPGSAVLPAADPPSTTGFRTRTGPRQSPKTGSRLQNGSRPGAGGAAEKQNKEERKNQAAVQLRRLLLQGNRRVEALATVIQHLFSAREEALKQKTELSAELTKLRGELAASAQTCQRLQREKEEARLGFEESLRRQQEQHQEELQQLEDRLRTVYQEEWDKCLQEYQEEADRFRASTEQQVEQLRSRHEAELRSQEECHSQRAESERQQHAASVEGMRSVHQGELQELQSALKETQTSMEDRISALTAETEELNQKLRVEEERRRQILSDKNLKDSHTVYLERELESLKVVLDLKNNQLHQKEKKLMEMEKMVEVNVKLEETLKKVQQENEDYKARMDKHAALSRQLSTEQALLQQTLQKESKVNKRLSMENEELLWKLHNGDLLASPRRLSPTSPYGSPRNSASFPTATPLSPR</sequence>
<feature type="region of interest" description="Disordered" evidence="6">
    <location>
        <begin position="38"/>
        <end position="71"/>
    </location>
</feature>
<organism evidence="7 8">
    <name type="scientific">Oryzias melastigma</name>
    <name type="common">Marine medaka</name>
    <dbReference type="NCBI Taxonomy" id="30732"/>
    <lineage>
        <taxon>Eukaryota</taxon>
        <taxon>Metazoa</taxon>
        <taxon>Chordata</taxon>
        <taxon>Craniata</taxon>
        <taxon>Vertebrata</taxon>
        <taxon>Euteleostomi</taxon>
        <taxon>Actinopterygii</taxon>
        <taxon>Neopterygii</taxon>
        <taxon>Teleostei</taxon>
        <taxon>Neoteleostei</taxon>
        <taxon>Acanthomorphata</taxon>
        <taxon>Ovalentaria</taxon>
        <taxon>Atherinomorphae</taxon>
        <taxon>Beloniformes</taxon>
        <taxon>Adrianichthyidae</taxon>
        <taxon>Oryziinae</taxon>
        <taxon>Oryzias</taxon>
    </lineage>
</organism>
<reference evidence="7" key="2">
    <citation type="submission" date="2025-09" db="UniProtKB">
        <authorList>
            <consortium name="Ensembl"/>
        </authorList>
    </citation>
    <scope>IDENTIFICATION</scope>
</reference>
<feature type="compositionally biased region" description="Basic and acidic residues" evidence="6">
    <location>
        <begin position="852"/>
        <end position="877"/>
    </location>
</feature>
<dbReference type="OMA" id="GNCENGR"/>
<feature type="region of interest" description="Disordered" evidence="6">
    <location>
        <begin position="92"/>
        <end position="114"/>
    </location>
</feature>
<feature type="compositionally biased region" description="Acidic residues" evidence="6">
    <location>
        <begin position="169"/>
        <end position="182"/>
    </location>
</feature>
<dbReference type="PaxDb" id="30732-ENSOMEP00000010888"/>
<feature type="compositionally biased region" description="Polar residues" evidence="6">
    <location>
        <begin position="141"/>
        <end position="163"/>
    </location>
</feature>
<feature type="compositionally biased region" description="Polar residues" evidence="6">
    <location>
        <begin position="598"/>
        <end position="611"/>
    </location>
</feature>
<comment type="subcellular location">
    <subcellularLocation>
        <location evidence="1">Nucleus</location>
    </subcellularLocation>
</comment>
<feature type="region of interest" description="Disordered" evidence="6">
    <location>
        <begin position="141"/>
        <end position="725"/>
    </location>
</feature>
<feature type="compositionally biased region" description="Polar residues" evidence="6">
    <location>
        <begin position="681"/>
        <end position="706"/>
    </location>
</feature>
<feature type="compositionally biased region" description="Low complexity" evidence="6">
    <location>
        <begin position="424"/>
        <end position="461"/>
    </location>
</feature>
<feature type="compositionally biased region" description="Polar residues" evidence="6">
    <location>
        <begin position="1060"/>
        <end position="1083"/>
    </location>
</feature>
<feature type="compositionally biased region" description="Polar residues" evidence="6">
    <location>
        <begin position="298"/>
        <end position="310"/>
    </location>
</feature>
<dbReference type="GeneTree" id="ENSGT00950000183026"/>
<evidence type="ECO:0000313" key="7">
    <source>
        <dbReference type="Ensembl" id="ENSOMEP00000010888.1"/>
    </source>
</evidence>
<evidence type="ECO:0000256" key="2">
    <source>
        <dbReference type="ARBA" id="ARBA00007585"/>
    </source>
</evidence>
<dbReference type="PANTHER" id="PTHR24200">
    <property type="entry name" value="TOUCAN, ISOFORM A"/>
    <property type="match status" value="1"/>
</dbReference>
<dbReference type="GO" id="GO:0005737">
    <property type="term" value="C:cytoplasm"/>
    <property type="evidence" value="ECO:0007669"/>
    <property type="project" value="TreeGrafter"/>
</dbReference>
<dbReference type="STRING" id="30732.ENSOMEP00000010888"/>
<dbReference type="InterPro" id="IPR051293">
    <property type="entry name" value="MTUS1/CCDC69"/>
</dbReference>
<comment type="similarity">
    <text evidence="2">Belongs to the MTUS1 family.</text>
</comment>
<dbReference type="GO" id="GO:0005634">
    <property type="term" value="C:nucleus"/>
    <property type="evidence" value="ECO:0007669"/>
    <property type="project" value="UniProtKB-SubCell"/>
</dbReference>
<dbReference type="KEGG" id="oml:112157244"/>